<evidence type="ECO:0000256" key="2">
    <source>
        <dbReference type="ARBA" id="ARBA00022741"/>
    </source>
</evidence>
<keyword evidence="4" id="KW-0067">ATP-binding</keyword>
<keyword evidence="3 6" id="KW-0418">Kinase</keyword>
<feature type="domain" description="Protein kinase" evidence="5">
    <location>
        <begin position="1"/>
        <end position="168"/>
    </location>
</feature>
<evidence type="ECO:0000313" key="7">
    <source>
        <dbReference type="Proteomes" id="UP000265703"/>
    </source>
</evidence>
<name>A0A397SG85_9GLOM</name>
<dbReference type="Gene3D" id="1.10.510.10">
    <property type="entry name" value="Transferase(Phosphotransferase) domain 1"/>
    <property type="match status" value="1"/>
</dbReference>
<keyword evidence="7" id="KW-1185">Reference proteome</keyword>
<accession>A0A397SG85</accession>
<evidence type="ECO:0000256" key="1">
    <source>
        <dbReference type="ARBA" id="ARBA00022679"/>
    </source>
</evidence>
<protein>
    <submittedName>
        <fullName evidence="6">Kinase-like domain-containing protein</fullName>
    </submittedName>
</protein>
<evidence type="ECO:0000256" key="4">
    <source>
        <dbReference type="ARBA" id="ARBA00022840"/>
    </source>
</evidence>
<dbReference type="SUPFAM" id="SSF56112">
    <property type="entry name" value="Protein kinase-like (PK-like)"/>
    <property type="match status" value="1"/>
</dbReference>
<dbReference type="PRINTS" id="PR00109">
    <property type="entry name" value="TYRKINASE"/>
</dbReference>
<dbReference type="InterPro" id="IPR051681">
    <property type="entry name" value="Ser/Thr_Kinases-Pseudokinases"/>
</dbReference>
<dbReference type="OrthoDB" id="2423292at2759"/>
<dbReference type="PANTHER" id="PTHR44329:SF288">
    <property type="entry name" value="MITOGEN-ACTIVATED PROTEIN KINASE KINASE KINASE 20"/>
    <property type="match status" value="1"/>
</dbReference>
<feature type="non-terminal residue" evidence="6">
    <location>
        <position position="1"/>
    </location>
</feature>
<dbReference type="InterPro" id="IPR001245">
    <property type="entry name" value="Ser-Thr/Tyr_kinase_cat_dom"/>
</dbReference>
<dbReference type="PANTHER" id="PTHR44329">
    <property type="entry name" value="SERINE/THREONINE-PROTEIN KINASE TNNI3K-RELATED"/>
    <property type="match status" value="1"/>
</dbReference>
<dbReference type="PROSITE" id="PS50011">
    <property type="entry name" value="PROTEIN_KINASE_DOM"/>
    <property type="match status" value="1"/>
</dbReference>
<dbReference type="InterPro" id="IPR000719">
    <property type="entry name" value="Prot_kinase_dom"/>
</dbReference>
<evidence type="ECO:0000313" key="6">
    <source>
        <dbReference type="EMBL" id="RIA85260.1"/>
    </source>
</evidence>
<dbReference type="EMBL" id="QKYT01000436">
    <property type="protein sequence ID" value="RIA85260.1"/>
    <property type="molecule type" value="Genomic_DNA"/>
</dbReference>
<dbReference type="GO" id="GO:0005524">
    <property type="term" value="F:ATP binding"/>
    <property type="evidence" value="ECO:0007669"/>
    <property type="project" value="UniProtKB-KW"/>
</dbReference>
<dbReference type="Pfam" id="PF07714">
    <property type="entry name" value="PK_Tyr_Ser-Thr"/>
    <property type="match status" value="1"/>
</dbReference>
<proteinExistence type="predicted"/>
<keyword evidence="2" id="KW-0547">Nucleotide-binding</keyword>
<organism evidence="6 7">
    <name type="scientific">Glomus cerebriforme</name>
    <dbReference type="NCBI Taxonomy" id="658196"/>
    <lineage>
        <taxon>Eukaryota</taxon>
        <taxon>Fungi</taxon>
        <taxon>Fungi incertae sedis</taxon>
        <taxon>Mucoromycota</taxon>
        <taxon>Glomeromycotina</taxon>
        <taxon>Glomeromycetes</taxon>
        <taxon>Glomerales</taxon>
        <taxon>Glomeraceae</taxon>
        <taxon>Glomus</taxon>
    </lineage>
</organism>
<dbReference type="Proteomes" id="UP000265703">
    <property type="component" value="Unassembled WGS sequence"/>
</dbReference>
<reference evidence="6 7" key="1">
    <citation type="submission" date="2018-06" db="EMBL/GenBank/DDBJ databases">
        <title>Comparative genomics reveals the genomic features of Rhizophagus irregularis, R. cerebriforme, R. diaphanum and Gigaspora rosea, and their symbiotic lifestyle signature.</title>
        <authorList>
            <person name="Morin E."/>
            <person name="San Clemente H."/>
            <person name="Chen E.C.H."/>
            <person name="De La Providencia I."/>
            <person name="Hainaut M."/>
            <person name="Kuo A."/>
            <person name="Kohler A."/>
            <person name="Murat C."/>
            <person name="Tang N."/>
            <person name="Roy S."/>
            <person name="Loubradou J."/>
            <person name="Henrissat B."/>
            <person name="Grigoriev I.V."/>
            <person name="Corradi N."/>
            <person name="Roux C."/>
            <person name="Martin F.M."/>
        </authorList>
    </citation>
    <scope>NUCLEOTIDE SEQUENCE [LARGE SCALE GENOMIC DNA]</scope>
    <source>
        <strain evidence="6 7">DAOM 227022</strain>
    </source>
</reference>
<feature type="non-terminal residue" evidence="6">
    <location>
        <position position="168"/>
    </location>
</feature>
<dbReference type="GO" id="GO:0004674">
    <property type="term" value="F:protein serine/threonine kinase activity"/>
    <property type="evidence" value="ECO:0007669"/>
    <property type="project" value="TreeGrafter"/>
</dbReference>
<dbReference type="InterPro" id="IPR011009">
    <property type="entry name" value="Kinase-like_dom_sf"/>
</dbReference>
<dbReference type="AlphaFoldDB" id="A0A397SG85"/>
<comment type="caution">
    <text evidence="6">The sequence shown here is derived from an EMBL/GenBank/DDBJ whole genome shotgun (WGS) entry which is preliminary data.</text>
</comment>
<sequence length="168" mass="19261">IIVFPYAHGGSLKNYMRKRLNWVNKLDILRHMLYGLNDIHKIGLVHRDLHPGNFLHYRRTISVSDLGLCCPADDETGSEKVYGVIPFIAPEVLDGGPYTQASDVYSIGMIMWFINSGQYPFFNRKYDEILINDIVNGLRPKIPEGTPPDYGKLMQDCWDVDPHKRPTI</sequence>
<evidence type="ECO:0000259" key="5">
    <source>
        <dbReference type="PROSITE" id="PS50011"/>
    </source>
</evidence>
<keyword evidence="1" id="KW-0808">Transferase</keyword>
<gene>
    <name evidence="6" type="ORF">C1645_677279</name>
</gene>
<evidence type="ECO:0000256" key="3">
    <source>
        <dbReference type="ARBA" id="ARBA00022777"/>
    </source>
</evidence>